<name>A0ABT9S4H1_9BURK</name>
<gene>
    <name evidence="4" type="ORF">J2W36_000482</name>
</gene>
<reference evidence="4 5" key="1">
    <citation type="submission" date="2023-07" db="EMBL/GenBank/DDBJ databases">
        <title>Sorghum-associated microbial communities from plants grown in Nebraska, USA.</title>
        <authorList>
            <person name="Schachtman D."/>
        </authorList>
    </citation>
    <scope>NUCLEOTIDE SEQUENCE [LARGE SCALE GENOMIC DNA]</scope>
    <source>
        <strain evidence="4 5">DS1607</strain>
    </source>
</reference>
<evidence type="ECO:0000259" key="3">
    <source>
        <dbReference type="PROSITE" id="PS50893"/>
    </source>
</evidence>
<accession>A0ABT9S4H1</accession>
<protein>
    <submittedName>
        <fullName evidence="4">ABC-type multidrug transport system ATPase subunit</fullName>
    </submittedName>
</protein>
<comment type="caution">
    <text evidence="4">The sequence shown here is derived from an EMBL/GenBank/DDBJ whole genome shotgun (WGS) entry which is preliminary data.</text>
</comment>
<organism evidence="4 5">
    <name type="scientific">Variovorax ginsengisoli</name>
    <dbReference type="NCBI Taxonomy" id="363844"/>
    <lineage>
        <taxon>Bacteria</taxon>
        <taxon>Pseudomonadati</taxon>
        <taxon>Pseudomonadota</taxon>
        <taxon>Betaproteobacteria</taxon>
        <taxon>Burkholderiales</taxon>
        <taxon>Comamonadaceae</taxon>
        <taxon>Variovorax</taxon>
    </lineage>
</organism>
<proteinExistence type="predicted"/>
<evidence type="ECO:0000313" key="4">
    <source>
        <dbReference type="EMBL" id="MDP9898247.1"/>
    </source>
</evidence>
<evidence type="ECO:0000313" key="5">
    <source>
        <dbReference type="Proteomes" id="UP001226867"/>
    </source>
</evidence>
<dbReference type="PANTHER" id="PTHR43158:SF10">
    <property type="entry name" value="ABC TRANSPORTER ATP-BINDING PROTEIN YTRB"/>
    <property type="match status" value="1"/>
</dbReference>
<dbReference type="RefSeq" id="WP_307688076.1">
    <property type="nucleotide sequence ID" value="NZ_JAUSRO010000002.1"/>
</dbReference>
<dbReference type="Gene3D" id="3.40.50.300">
    <property type="entry name" value="P-loop containing nucleotide triphosphate hydrolases"/>
    <property type="match status" value="1"/>
</dbReference>
<dbReference type="PANTHER" id="PTHR43158">
    <property type="entry name" value="SKFA PEPTIDE EXPORT ATP-BINDING PROTEIN SKFE"/>
    <property type="match status" value="1"/>
</dbReference>
<dbReference type="InterPro" id="IPR003439">
    <property type="entry name" value="ABC_transporter-like_ATP-bd"/>
</dbReference>
<feature type="domain" description="ABC transporter" evidence="3">
    <location>
        <begin position="5"/>
        <end position="210"/>
    </location>
</feature>
<dbReference type="Pfam" id="PF00005">
    <property type="entry name" value="ABC_tran"/>
    <property type="match status" value="1"/>
</dbReference>
<dbReference type="Proteomes" id="UP001226867">
    <property type="component" value="Unassembled WGS sequence"/>
</dbReference>
<evidence type="ECO:0000256" key="2">
    <source>
        <dbReference type="ARBA" id="ARBA00022840"/>
    </source>
</evidence>
<dbReference type="EMBL" id="JAUSRO010000002">
    <property type="protein sequence ID" value="MDP9898247.1"/>
    <property type="molecule type" value="Genomic_DNA"/>
</dbReference>
<keyword evidence="2" id="KW-0067">ATP-binding</keyword>
<sequence length="212" mass="22709">MTALPPLLDIHRLRVGYPHQTPIVDGWSTRIAAGVTWVHGDTGAGKSTLLRVLAGMQPADAGRLTVAGVDLARDPAAYRRHVFFGDHTDAALDPVTGRACTARLREDDPAFDEAFWQELVEGFALAPQIDKPMYMLSTGSRRKVWLASALASGRALVLIDEPTGGLDAASRRCLWRALTHWAAKPSQAVIVGSGETLEGVPLAATVTLPLRG</sequence>
<keyword evidence="5" id="KW-1185">Reference proteome</keyword>
<dbReference type="PROSITE" id="PS50893">
    <property type="entry name" value="ABC_TRANSPORTER_2"/>
    <property type="match status" value="1"/>
</dbReference>
<dbReference type="SUPFAM" id="SSF52540">
    <property type="entry name" value="P-loop containing nucleoside triphosphate hydrolases"/>
    <property type="match status" value="1"/>
</dbReference>
<evidence type="ECO:0000256" key="1">
    <source>
        <dbReference type="ARBA" id="ARBA00022741"/>
    </source>
</evidence>
<dbReference type="InterPro" id="IPR027417">
    <property type="entry name" value="P-loop_NTPase"/>
</dbReference>
<keyword evidence="1" id="KW-0547">Nucleotide-binding</keyword>